<feature type="chain" id="PRO_5039606551" evidence="4">
    <location>
        <begin position="38"/>
        <end position="561"/>
    </location>
</feature>
<dbReference type="GO" id="GO:0005975">
    <property type="term" value="P:carbohydrate metabolic process"/>
    <property type="evidence" value="ECO:0007669"/>
    <property type="project" value="UniProtKB-ARBA"/>
</dbReference>
<dbReference type="GO" id="GO:1901135">
    <property type="term" value="P:carbohydrate derivative metabolic process"/>
    <property type="evidence" value="ECO:0007669"/>
    <property type="project" value="UniProtKB-ARBA"/>
</dbReference>
<name>A0A7W3IQI4_9ACTN</name>
<keyword evidence="1 3" id="KW-0378">Hydrolase</keyword>
<dbReference type="InterPro" id="IPR029018">
    <property type="entry name" value="Hex-like_dom2"/>
</dbReference>
<reference evidence="6 7" key="1">
    <citation type="submission" date="2020-07" db="EMBL/GenBank/DDBJ databases">
        <title>Sequencing the genomes of 1000 actinobacteria strains.</title>
        <authorList>
            <person name="Klenk H.-P."/>
        </authorList>
    </citation>
    <scope>NUCLEOTIDE SEQUENCE [LARGE SCALE GENOMIC DNA]</scope>
    <source>
        <strain evidence="6 7">DSM 100723</strain>
    </source>
</reference>
<feature type="domain" description="GH84" evidence="5">
    <location>
        <begin position="221"/>
        <end position="503"/>
    </location>
</feature>
<keyword evidence="2 3" id="KW-0326">Glycosidase</keyword>
<sequence length="561" mass="59663">MGRPFRRSARPAALLGSLGLALTLTTPLLATPAPAAAAPATPAPSSTSASRGAVAALAGHQDLAVSRTGADPVVVPTPQSIGYAGRALRVPSRAVVIADARTDAPARRLLLSLLRQHGARSVELVRPGAVVTPRPGQLVVLLGAGSRSDIRTALGATAVPDHSEGYALRVLNSATSTGVVIGGHDGAGQYYGVQTLRQLFQTLNGRSVIAPATVRDWPRMALRGAIEGFYGPPWSTADRLRQLAFEGDVKANSYIYSPKDDPYLRADWRKPYPASDLATIKKLVTAADAHHVSFTYALSPGVSICFSSAADRTALLTKLDSVYAIGVRPFSLPFDDISYTKWNCAGDQTAYGDPGPGAAGTAQVSLLNEVAQHLQARGDDVPVQTVPTEYSDLKDSPYKTEFREHLDPSVVIQWTGTDVVPPSITNADAATIEKVWGRKTFLWDNYPVNDYGQAAGRLLLAPYTHRQAGLADHLQGIVANPMNEQTASVLAEFGSASFAWNDRSYDAQRTWHQAMAYLTGGNANAARAMAVFADLEHLAPTFGTTPWQPQAPVLAARVKAF</sequence>
<proteinExistence type="inferred from homology"/>
<comment type="caution">
    <text evidence="6">The sequence shown here is derived from an EMBL/GenBank/DDBJ whole genome shotgun (WGS) entry which is preliminary data.</text>
</comment>
<evidence type="ECO:0000256" key="4">
    <source>
        <dbReference type="SAM" id="SignalP"/>
    </source>
</evidence>
<dbReference type="SUPFAM" id="SSF51445">
    <property type="entry name" value="(Trans)glycosidases"/>
    <property type="match status" value="1"/>
</dbReference>
<dbReference type="AlphaFoldDB" id="A0A7W3IQI4"/>
<comment type="similarity">
    <text evidence="3">Belongs to the glycosyl hydrolase 84 family.</text>
</comment>
<evidence type="ECO:0000259" key="5">
    <source>
        <dbReference type="PROSITE" id="PS52009"/>
    </source>
</evidence>
<dbReference type="EC" id="3.2.1.35" evidence="6"/>
<feature type="signal peptide" evidence="4">
    <location>
        <begin position="1"/>
        <end position="37"/>
    </location>
</feature>
<keyword evidence="4" id="KW-0732">Signal</keyword>
<dbReference type="RefSeq" id="WP_220483419.1">
    <property type="nucleotide sequence ID" value="NZ_JACGWT010000001.1"/>
</dbReference>
<dbReference type="Gene3D" id="3.30.379.10">
    <property type="entry name" value="Chitobiase/beta-hexosaminidase domain 2-like"/>
    <property type="match status" value="1"/>
</dbReference>
<dbReference type="PANTHER" id="PTHR13170:SF16">
    <property type="entry name" value="PROTEIN O-GLCNACASE"/>
    <property type="match status" value="1"/>
</dbReference>
<dbReference type="InterPro" id="IPR011496">
    <property type="entry name" value="O-GlcNAcase_cat"/>
</dbReference>
<dbReference type="Proteomes" id="UP000523079">
    <property type="component" value="Unassembled WGS sequence"/>
</dbReference>
<dbReference type="InterPro" id="IPR015882">
    <property type="entry name" value="HEX_bac_N"/>
</dbReference>
<evidence type="ECO:0000256" key="1">
    <source>
        <dbReference type="ARBA" id="ARBA00022801"/>
    </source>
</evidence>
<protein>
    <submittedName>
        <fullName evidence="6">Hyaluronoglucosaminidase</fullName>
        <ecNumber evidence="6">3.2.1.35</ecNumber>
    </submittedName>
</protein>
<keyword evidence="7" id="KW-1185">Reference proteome</keyword>
<accession>A0A7W3IQI4</accession>
<evidence type="ECO:0000256" key="2">
    <source>
        <dbReference type="ARBA" id="ARBA00023295"/>
    </source>
</evidence>
<dbReference type="SUPFAM" id="SSF55545">
    <property type="entry name" value="beta-N-acetylhexosaminidase-like domain"/>
    <property type="match status" value="1"/>
</dbReference>
<dbReference type="GO" id="GO:0004415">
    <property type="term" value="F:hyalurononglucosaminidase activity"/>
    <property type="evidence" value="ECO:0007669"/>
    <property type="project" value="UniProtKB-EC"/>
</dbReference>
<dbReference type="Gene3D" id="3.20.20.80">
    <property type="entry name" value="Glycosidases"/>
    <property type="match status" value="1"/>
</dbReference>
<dbReference type="Pfam" id="PF02838">
    <property type="entry name" value="Glyco_hydro_20b"/>
    <property type="match status" value="1"/>
</dbReference>
<dbReference type="PROSITE" id="PS52009">
    <property type="entry name" value="GH84"/>
    <property type="match status" value="1"/>
</dbReference>
<organism evidence="6 7">
    <name type="scientific">Microlunatus kandeliicorticis</name>
    <dbReference type="NCBI Taxonomy" id="1759536"/>
    <lineage>
        <taxon>Bacteria</taxon>
        <taxon>Bacillati</taxon>
        <taxon>Actinomycetota</taxon>
        <taxon>Actinomycetes</taxon>
        <taxon>Propionibacteriales</taxon>
        <taxon>Propionibacteriaceae</taxon>
        <taxon>Microlunatus</taxon>
    </lineage>
</organism>
<dbReference type="EMBL" id="JACGWT010000001">
    <property type="protein sequence ID" value="MBA8793359.1"/>
    <property type="molecule type" value="Genomic_DNA"/>
</dbReference>
<evidence type="ECO:0000313" key="6">
    <source>
        <dbReference type="EMBL" id="MBA8793359.1"/>
    </source>
</evidence>
<evidence type="ECO:0000256" key="3">
    <source>
        <dbReference type="PROSITE-ProRule" id="PRU01353"/>
    </source>
</evidence>
<evidence type="ECO:0000313" key="7">
    <source>
        <dbReference type="Proteomes" id="UP000523079"/>
    </source>
</evidence>
<gene>
    <name evidence="6" type="ORF">FHX74_000953</name>
</gene>
<feature type="non-terminal residue" evidence="6">
    <location>
        <position position="561"/>
    </location>
</feature>
<dbReference type="InterPro" id="IPR017853">
    <property type="entry name" value="GH"/>
</dbReference>
<dbReference type="PANTHER" id="PTHR13170">
    <property type="entry name" value="O-GLCNACASE"/>
    <property type="match status" value="1"/>
</dbReference>
<dbReference type="InterPro" id="IPR051822">
    <property type="entry name" value="Glycosyl_Hydrolase_84"/>
</dbReference>
<feature type="active site" description="Proton donor" evidence="3">
    <location>
        <position position="336"/>
    </location>
</feature>
<dbReference type="Pfam" id="PF07555">
    <property type="entry name" value="NAGidase"/>
    <property type="match status" value="1"/>
</dbReference>